<dbReference type="EMBL" id="UINC01162699">
    <property type="protein sequence ID" value="SVD62596.1"/>
    <property type="molecule type" value="Genomic_DNA"/>
</dbReference>
<evidence type="ECO:0000313" key="1">
    <source>
        <dbReference type="EMBL" id="SVD62596.1"/>
    </source>
</evidence>
<proteinExistence type="predicted"/>
<sequence length="30" mass="3318">TTAIIEIKNGPEISGPAWHKVCRGKIRTLK</sequence>
<name>A0A382WUN0_9ZZZZ</name>
<organism evidence="1">
    <name type="scientific">marine metagenome</name>
    <dbReference type="NCBI Taxonomy" id="408172"/>
    <lineage>
        <taxon>unclassified sequences</taxon>
        <taxon>metagenomes</taxon>
        <taxon>ecological metagenomes</taxon>
    </lineage>
</organism>
<feature type="non-terminal residue" evidence="1">
    <location>
        <position position="1"/>
    </location>
</feature>
<dbReference type="AlphaFoldDB" id="A0A382WUN0"/>
<reference evidence="1" key="1">
    <citation type="submission" date="2018-05" db="EMBL/GenBank/DDBJ databases">
        <authorList>
            <person name="Lanie J.A."/>
            <person name="Ng W.-L."/>
            <person name="Kazmierczak K.M."/>
            <person name="Andrzejewski T.M."/>
            <person name="Davidsen T.M."/>
            <person name="Wayne K.J."/>
            <person name="Tettelin H."/>
            <person name="Glass J.I."/>
            <person name="Rusch D."/>
            <person name="Podicherti R."/>
            <person name="Tsui H.-C.T."/>
            <person name="Winkler M.E."/>
        </authorList>
    </citation>
    <scope>NUCLEOTIDE SEQUENCE</scope>
</reference>
<gene>
    <name evidence="1" type="ORF">METZ01_LOCUS415450</name>
</gene>
<protein>
    <submittedName>
        <fullName evidence="1">Uncharacterized protein</fullName>
    </submittedName>
</protein>
<accession>A0A382WUN0</accession>